<accession>A0A0K1E6N5</accession>
<keyword evidence="4 8" id="KW-0808">Transferase</keyword>
<organism evidence="9 10">
    <name type="scientific">Chondromyces crocatus</name>
    <dbReference type="NCBI Taxonomy" id="52"/>
    <lineage>
        <taxon>Bacteria</taxon>
        <taxon>Pseudomonadati</taxon>
        <taxon>Myxococcota</taxon>
        <taxon>Polyangia</taxon>
        <taxon>Polyangiales</taxon>
        <taxon>Polyangiaceae</taxon>
        <taxon>Chondromyces</taxon>
    </lineage>
</organism>
<evidence type="ECO:0000313" key="10">
    <source>
        <dbReference type="Proteomes" id="UP000067626"/>
    </source>
</evidence>
<dbReference type="Gene3D" id="3.40.50.150">
    <property type="entry name" value="Vaccinia Virus protein VP39"/>
    <property type="match status" value="1"/>
</dbReference>
<protein>
    <recommendedName>
        <fullName evidence="2 8">Site-specific DNA-methyltransferase (adenine-specific)</fullName>
        <ecNumber evidence="2 8">2.1.1.72</ecNumber>
    </recommendedName>
</protein>
<reference evidence="9 10" key="1">
    <citation type="submission" date="2015-07" db="EMBL/GenBank/DDBJ databases">
        <title>Genome analysis of myxobacterium Chondromyces crocatus Cm c5 reveals a high potential for natural compound synthesis and the genetic basis for the loss of fruiting body formation.</title>
        <authorList>
            <person name="Zaburannyi N."/>
            <person name="Bunk B."/>
            <person name="Maier J."/>
            <person name="Overmann J."/>
            <person name="Mueller R."/>
        </authorList>
    </citation>
    <scope>NUCLEOTIDE SEQUENCE [LARGE SCALE GENOMIC DNA]</scope>
    <source>
        <strain evidence="9 10">Cm c5</strain>
    </source>
</reference>
<evidence type="ECO:0000256" key="4">
    <source>
        <dbReference type="ARBA" id="ARBA00022679"/>
    </source>
</evidence>
<evidence type="ECO:0000256" key="1">
    <source>
        <dbReference type="ARBA" id="ARBA00006594"/>
    </source>
</evidence>
<dbReference type="PIRSF" id="PIRSF000398">
    <property type="entry name" value="M_m6A_EcoRV"/>
    <property type="match status" value="1"/>
</dbReference>
<proteinExistence type="inferred from homology"/>
<dbReference type="PANTHER" id="PTHR30481">
    <property type="entry name" value="DNA ADENINE METHYLASE"/>
    <property type="match status" value="1"/>
</dbReference>
<name>A0A0K1E6N5_CHOCO</name>
<keyword evidence="10" id="KW-1185">Reference proteome</keyword>
<evidence type="ECO:0000256" key="7">
    <source>
        <dbReference type="PIRSR" id="PIRSR000398-1"/>
    </source>
</evidence>
<dbReference type="GO" id="GO:0009007">
    <property type="term" value="F:site-specific DNA-methyltransferase (adenine-specific) activity"/>
    <property type="evidence" value="ECO:0007669"/>
    <property type="project" value="UniProtKB-UniRule"/>
</dbReference>
<dbReference type="KEGG" id="ccro:CMC5_004600"/>
<sequence>MPTSSAAVRLFQGQDDALRARPFLKWAGGKGQLLEQYRPFFPKRFGRYFEPFMGGAAVFFHLRASAAGSLGAALTDINEELVNCYRVVRDDVEALIRGLKGHPYDRDHYYAVRGLEPEVMHPVDRAARTVFLNRAGFNGLYRVNQDGRFNVPFGRFAKPKICDEANLRLCAGALRDTRIEVRDFSGVVDEVRPGDFVYLDPPYPPVSATANFTSYIPGGFGWNEQVRLAEVFRELSRKRAFVMLSCSDVPQIRELYQDFAIDPVQASRSINSKATGRGKVGEVVVRNY</sequence>
<evidence type="ECO:0000256" key="3">
    <source>
        <dbReference type="ARBA" id="ARBA00022603"/>
    </source>
</evidence>
<dbReference type="Gene3D" id="1.10.1020.10">
    <property type="entry name" value="Adenine-specific Methyltransferase, Domain 2"/>
    <property type="match status" value="1"/>
</dbReference>
<dbReference type="InterPro" id="IPR029063">
    <property type="entry name" value="SAM-dependent_MTases_sf"/>
</dbReference>
<feature type="binding site" evidence="7">
    <location>
        <position position="76"/>
    </location>
    <ligand>
        <name>S-adenosyl-L-methionine</name>
        <dbReference type="ChEBI" id="CHEBI:59789"/>
    </ligand>
</feature>
<dbReference type="OrthoDB" id="9805629at2"/>
<comment type="catalytic activity">
    <reaction evidence="6 8">
        <text>a 2'-deoxyadenosine in DNA + S-adenosyl-L-methionine = an N(6)-methyl-2'-deoxyadenosine in DNA + S-adenosyl-L-homocysteine + H(+)</text>
        <dbReference type="Rhea" id="RHEA:15197"/>
        <dbReference type="Rhea" id="RHEA-COMP:12418"/>
        <dbReference type="Rhea" id="RHEA-COMP:12419"/>
        <dbReference type="ChEBI" id="CHEBI:15378"/>
        <dbReference type="ChEBI" id="CHEBI:57856"/>
        <dbReference type="ChEBI" id="CHEBI:59789"/>
        <dbReference type="ChEBI" id="CHEBI:90615"/>
        <dbReference type="ChEBI" id="CHEBI:90616"/>
        <dbReference type="EC" id="2.1.1.72"/>
    </reaction>
</comment>
<feature type="binding site" evidence="7">
    <location>
        <position position="30"/>
    </location>
    <ligand>
        <name>S-adenosyl-L-methionine</name>
        <dbReference type="ChEBI" id="CHEBI:59789"/>
    </ligand>
</feature>
<dbReference type="Pfam" id="PF02086">
    <property type="entry name" value="MethyltransfD12"/>
    <property type="match status" value="1"/>
</dbReference>
<dbReference type="InterPro" id="IPR012263">
    <property type="entry name" value="M_m6A_EcoRV"/>
</dbReference>
<evidence type="ECO:0000256" key="6">
    <source>
        <dbReference type="ARBA" id="ARBA00047942"/>
    </source>
</evidence>
<dbReference type="EMBL" id="CP012159">
    <property type="protein sequence ID" value="AKT36347.1"/>
    <property type="molecule type" value="Genomic_DNA"/>
</dbReference>
<dbReference type="PATRIC" id="fig|52.7.peg.490"/>
<feature type="binding site" evidence="7">
    <location>
        <position position="26"/>
    </location>
    <ligand>
        <name>S-adenosyl-L-methionine</name>
        <dbReference type="ChEBI" id="CHEBI:59789"/>
    </ligand>
</feature>
<dbReference type="InterPro" id="IPR023095">
    <property type="entry name" value="Ade_MeTrfase_dom_2"/>
</dbReference>
<dbReference type="SUPFAM" id="SSF53335">
    <property type="entry name" value="S-adenosyl-L-methionine-dependent methyltransferases"/>
    <property type="match status" value="1"/>
</dbReference>
<comment type="similarity">
    <text evidence="1 8">Belongs to the N(4)/N(6)-methyltransferase family.</text>
</comment>
<dbReference type="REBASE" id="116702">
    <property type="entry name" value="M.CcrC5ORF4600P"/>
</dbReference>
<evidence type="ECO:0000256" key="2">
    <source>
        <dbReference type="ARBA" id="ARBA00011900"/>
    </source>
</evidence>
<dbReference type="GO" id="GO:0032259">
    <property type="term" value="P:methylation"/>
    <property type="evidence" value="ECO:0007669"/>
    <property type="project" value="UniProtKB-KW"/>
</dbReference>
<feature type="binding site" evidence="7">
    <location>
        <position position="200"/>
    </location>
    <ligand>
        <name>S-adenosyl-L-methionine</name>
        <dbReference type="ChEBI" id="CHEBI:59789"/>
    </ligand>
</feature>
<dbReference type="EC" id="2.1.1.72" evidence="2 8"/>
<keyword evidence="5 8" id="KW-0949">S-adenosyl-L-methionine</keyword>
<dbReference type="STRING" id="52.CMC5_004600"/>
<evidence type="ECO:0000313" key="9">
    <source>
        <dbReference type="EMBL" id="AKT36347.1"/>
    </source>
</evidence>
<dbReference type="AlphaFoldDB" id="A0A0K1E6N5"/>
<dbReference type="PANTHER" id="PTHR30481:SF3">
    <property type="entry name" value="DNA ADENINE METHYLASE"/>
    <property type="match status" value="1"/>
</dbReference>
<dbReference type="GO" id="GO:0009307">
    <property type="term" value="P:DNA restriction-modification system"/>
    <property type="evidence" value="ECO:0007669"/>
    <property type="project" value="InterPro"/>
</dbReference>
<dbReference type="PRINTS" id="PR00505">
    <property type="entry name" value="D12N6MTFRASE"/>
</dbReference>
<keyword evidence="3 8" id="KW-0489">Methyltransferase</keyword>
<dbReference type="InterPro" id="IPR002052">
    <property type="entry name" value="DNA_methylase_N6_adenine_CS"/>
</dbReference>
<dbReference type="Proteomes" id="UP000067626">
    <property type="component" value="Chromosome"/>
</dbReference>
<gene>
    <name evidence="9" type="ORF">CMC5_004600</name>
</gene>
<dbReference type="GO" id="GO:0006298">
    <property type="term" value="P:mismatch repair"/>
    <property type="evidence" value="ECO:0007669"/>
    <property type="project" value="TreeGrafter"/>
</dbReference>
<evidence type="ECO:0000256" key="5">
    <source>
        <dbReference type="ARBA" id="ARBA00022691"/>
    </source>
</evidence>
<dbReference type="GO" id="GO:0043565">
    <property type="term" value="F:sequence-specific DNA binding"/>
    <property type="evidence" value="ECO:0007669"/>
    <property type="project" value="TreeGrafter"/>
</dbReference>
<dbReference type="InterPro" id="IPR012327">
    <property type="entry name" value="MeTrfase_D12"/>
</dbReference>
<dbReference type="GO" id="GO:1904047">
    <property type="term" value="F:S-adenosyl-L-methionine binding"/>
    <property type="evidence" value="ECO:0007669"/>
    <property type="project" value="TreeGrafter"/>
</dbReference>
<dbReference type="RefSeq" id="WP_050428874.1">
    <property type="nucleotide sequence ID" value="NZ_CP012159.1"/>
</dbReference>
<dbReference type="NCBIfam" id="TIGR00571">
    <property type="entry name" value="dam"/>
    <property type="match status" value="1"/>
</dbReference>
<evidence type="ECO:0000256" key="8">
    <source>
        <dbReference type="RuleBase" id="RU361257"/>
    </source>
</evidence>
<dbReference type="PROSITE" id="PS00092">
    <property type="entry name" value="N6_MTASE"/>
    <property type="match status" value="1"/>
</dbReference>